<keyword evidence="3" id="KW-1185">Reference proteome</keyword>
<dbReference type="AlphaFoldDB" id="A0A7W9UKG2"/>
<organism evidence="2 3">
    <name type="scientific">Nocardia transvalensis</name>
    <dbReference type="NCBI Taxonomy" id="37333"/>
    <lineage>
        <taxon>Bacteria</taxon>
        <taxon>Bacillati</taxon>
        <taxon>Actinomycetota</taxon>
        <taxon>Actinomycetes</taxon>
        <taxon>Mycobacteriales</taxon>
        <taxon>Nocardiaceae</taxon>
        <taxon>Nocardia</taxon>
    </lineage>
</organism>
<dbReference type="EMBL" id="JACHIT010000002">
    <property type="protein sequence ID" value="MBB5916277.1"/>
    <property type="molecule type" value="Genomic_DNA"/>
</dbReference>
<reference evidence="2 3" key="1">
    <citation type="submission" date="2020-08" db="EMBL/GenBank/DDBJ databases">
        <title>Sequencing the genomes of 1000 actinobacteria strains.</title>
        <authorList>
            <person name="Klenk H.-P."/>
        </authorList>
    </citation>
    <scope>NUCLEOTIDE SEQUENCE [LARGE SCALE GENOMIC DNA]</scope>
    <source>
        <strain evidence="2 3">DSM 43582</strain>
    </source>
</reference>
<gene>
    <name evidence="2" type="ORF">BJY24_005189</name>
</gene>
<dbReference type="InterPro" id="IPR050228">
    <property type="entry name" value="Carboxylesterase_BioH"/>
</dbReference>
<dbReference type="Proteomes" id="UP000540412">
    <property type="component" value="Unassembled WGS sequence"/>
</dbReference>
<feature type="domain" description="AB hydrolase-1" evidence="1">
    <location>
        <begin position="9"/>
        <end position="228"/>
    </location>
</feature>
<dbReference type="InterPro" id="IPR029058">
    <property type="entry name" value="AB_hydrolase_fold"/>
</dbReference>
<dbReference type="RefSeq" id="WP_051162645.1">
    <property type="nucleotide sequence ID" value="NZ_JACHIT010000002.1"/>
</dbReference>
<dbReference type="PRINTS" id="PR00111">
    <property type="entry name" value="ABHYDROLASE"/>
</dbReference>
<dbReference type="PANTHER" id="PTHR43194">
    <property type="entry name" value="HYDROLASE ALPHA/BETA FOLD FAMILY"/>
    <property type="match status" value="1"/>
</dbReference>
<dbReference type="Pfam" id="PF00561">
    <property type="entry name" value="Abhydrolase_1"/>
    <property type="match status" value="1"/>
</dbReference>
<dbReference type="SUPFAM" id="SSF53474">
    <property type="entry name" value="alpha/beta-Hydrolases"/>
    <property type="match status" value="1"/>
</dbReference>
<dbReference type="PANTHER" id="PTHR43194:SF2">
    <property type="entry name" value="PEROXISOMAL MEMBRANE PROTEIN LPX1"/>
    <property type="match status" value="1"/>
</dbReference>
<evidence type="ECO:0000313" key="3">
    <source>
        <dbReference type="Proteomes" id="UP000540412"/>
    </source>
</evidence>
<protein>
    <submittedName>
        <fullName evidence="2">Pimeloyl-ACP methyl ester carboxylesterase</fullName>
    </submittedName>
</protein>
<proteinExistence type="predicted"/>
<evidence type="ECO:0000313" key="2">
    <source>
        <dbReference type="EMBL" id="MBB5916277.1"/>
    </source>
</evidence>
<accession>A0A7W9UKG2</accession>
<sequence>MDFDGPGRPVLALHGAFGRGRGWEPLARRLGRRVIALDQRGHGRSDTSADYSRAAFVADTAAAVEALGVGPVSVIGHSLGAINAYQLAARHPHLVESFVAIDFPAVAGEFTDPWLDELPARFGSLTEMRDTLSEAASMGVPFHFLESAAEDENGWYFRWNADDMRAVKRGVIGDWWADWTGSTHPALLLLGGESPVVPPGHAREMVRRRPNTDLAVIEGAGHDLYLSHVDEATAAIRLFLDRSAGVAAA</sequence>
<dbReference type="Gene3D" id="3.40.50.1820">
    <property type="entry name" value="alpha/beta hydrolase"/>
    <property type="match status" value="1"/>
</dbReference>
<evidence type="ECO:0000259" key="1">
    <source>
        <dbReference type="Pfam" id="PF00561"/>
    </source>
</evidence>
<dbReference type="InterPro" id="IPR000073">
    <property type="entry name" value="AB_hydrolase_1"/>
</dbReference>
<comment type="caution">
    <text evidence="2">The sequence shown here is derived from an EMBL/GenBank/DDBJ whole genome shotgun (WGS) entry which is preliminary data.</text>
</comment>
<dbReference type="GO" id="GO:0003824">
    <property type="term" value="F:catalytic activity"/>
    <property type="evidence" value="ECO:0007669"/>
    <property type="project" value="UniProtKB-ARBA"/>
</dbReference>
<name>A0A7W9UKG2_9NOCA</name>